<keyword evidence="1" id="KW-0255">Endonuclease</keyword>
<sequence length="196" mass="21571">MIELVHNPVVPAVLQAYVAANRAAVPADFDSAAFQPVKRQVKASLNADQGGLCVYCETELAAQSGQVDHIKPKSGPNAHPHLAFTYSNYAQSCINEKTCGQKKKAGLLPIQPGPGCNDDFSLSTDGQLEPMPDLIRQRKHAVRQTRDMLGLQNAALVRERQRWIETVIELMQNQPALVPAFLADKPFRHILRRLAA</sequence>
<dbReference type="NCBIfam" id="TIGR02646">
    <property type="entry name" value="retron system putative HNH endonuclease"/>
    <property type="match status" value="1"/>
</dbReference>
<dbReference type="Gene3D" id="1.10.30.50">
    <property type="match status" value="1"/>
</dbReference>
<keyword evidence="1" id="KW-0540">Nuclease</keyword>
<name>A0ABQ2AS28_9PSED</name>
<proteinExistence type="predicted"/>
<gene>
    <name evidence="1" type="ORF">GCM10007363_24500</name>
</gene>
<comment type="caution">
    <text evidence="1">The sequence shown here is derived from an EMBL/GenBank/DDBJ whole genome shotgun (WGS) entry which is preliminary data.</text>
</comment>
<keyword evidence="1" id="KW-0378">Hydrolase</keyword>
<dbReference type="InterPro" id="IPR013467">
    <property type="entry name" value="HNH78-like"/>
</dbReference>
<dbReference type="EMBL" id="BMDE01000007">
    <property type="protein sequence ID" value="GGH95376.1"/>
    <property type="molecule type" value="Genomic_DNA"/>
</dbReference>
<dbReference type="RefSeq" id="WP_165765330.1">
    <property type="nucleotide sequence ID" value="NZ_BMDE01000007.1"/>
</dbReference>
<evidence type="ECO:0000313" key="2">
    <source>
        <dbReference type="Proteomes" id="UP000655550"/>
    </source>
</evidence>
<protein>
    <submittedName>
        <fullName evidence="1">HNH endonuclease</fullName>
    </submittedName>
</protein>
<evidence type="ECO:0000313" key="1">
    <source>
        <dbReference type="EMBL" id="GGH95376.1"/>
    </source>
</evidence>
<accession>A0ABQ2AS28</accession>
<organism evidence="1 2">
    <name type="scientific">Pseudomonas fluvialis</name>
    <dbReference type="NCBI Taxonomy" id="1793966"/>
    <lineage>
        <taxon>Bacteria</taxon>
        <taxon>Pseudomonadati</taxon>
        <taxon>Pseudomonadota</taxon>
        <taxon>Gammaproteobacteria</taxon>
        <taxon>Pseudomonadales</taxon>
        <taxon>Pseudomonadaceae</taxon>
        <taxon>Pseudomonas</taxon>
    </lineage>
</organism>
<reference evidence="2" key="1">
    <citation type="journal article" date="2019" name="Int. J. Syst. Evol. Microbiol.">
        <title>The Global Catalogue of Microorganisms (GCM) 10K type strain sequencing project: providing services to taxonomists for standard genome sequencing and annotation.</title>
        <authorList>
            <consortium name="The Broad Institute Genomics Platform"/>
            <consortium name="The Broad Institute Genome Sequencing Center for Infectious Disease"/>
            <person name="Wu L."/>
            <person name="Ma J."/>
        </authorList>
    </citation>
    <scope>NUCLEOTIDE SEQUENCE [LARGE SCALE GENOMIC DNA]</scope>
    <source>
        <strain evidence="2">CCM 8778</strain>
    </source>
</reference>
<keyword evidence="2" id="KW-1185">Reference proteome</keyword>
<dbReference type="GO" id="GO:0004519">
    <property type="term" value="F:endonuclease activity"/>
    <property type="evidence" value="ECO:0007669"/>
    <property type="project" value="UniProtKB-KW"/>
</dbReference>
<dbReference type="Proteomes" id="UP000655550">
    <property type="component" value="Unassembled WGS sequence"/>
</dbReference>